<dbReference type="AlphaFoldDB" id="A0A2U3KQP3"/>
<dbReference type="Gene3D" id="3.30.420.40">
    <property type="match status" value="2"/>
</dbReference>
<dbReference type="InterPro" id="IPR000600">
    <property type="entry name" value="ROK"/>
</dbReference>
<protein>
    <submittedName>
        <fullName evidence="2">Glucokinase</fullName>
        <ecNumber evidence="2">2.7.1.2</ecNumber>
    </submittedName>
</protein>
<dbReference type="PROSITE" id="PS01125">
    <property type="entry name" value="ROK"/>
    <property type="match status" value="1"/>
</dbReference>
<evidence type="ECO:0000313" key="3">
    <source>
        <dbReference type="Proteomes" id="UP000238701"/>
    </source>
</evidence>
<dbReference type="PANTHER" id="PTHR18964">
    <property type="entry name" value="ROK (REPRESSOR, ORF, KINASE) FAMILY"/>
    <property type="match status" value="1"/>
</dbReference>
<dbReference type="Proteomes" id="UP000238701">
    <property type="component" value="Unassembled WGS sequence"/>
</dbReference>
<proteinExistence type="inferred from homology"/>
<dbReference type="EMBL" id="OMOD01000135">
    <property type="protein sequence ID" value="SPF41972.1"/>
    <property type="molecule type" value="Genomic_DNA"/>
</dbReference>
<dbReference type="EC" id="2.7.1.2" evidence="2"/>
<gene>
    <name evidence="2" type="ORF">SBA1_410018</name>
</gene>
<dbReference type="SUPFAM" id="SSF53067">
    <property type="entry name" value="Actin-like ATPase domain"/>
    <property type="match status" value="1"/>
</dbReference>
<dbReference type="OrthoDB" id="9810372at2"/>
<dbReference type="Pfam" id="PF00480">
    <property type="entry name" value="ROK"/>
    <property type="match status" value="1"/>
</dbReference>
<dbReference type="InterPro" id="IPR043129">
    <property type="entry name" value="ATPase_NBD"/>
</dbReference>
<name>A0A2U3KQP3_9BACT</name>
<keyword evidence="2" id="KW-0418">Kinase</keyword>
<evidence type="ECO:0000313" key="2">
    <source>
        <dbReference type="EMBL" id="SPF41972.1"/>
    </source>
</evidence>
<sequence length="333" mass="34615">MPDFSIGVDLGGTNLRIAAISTEGKMLEKVALSTKGALGPGHVIGEMCDAILQLTSQYKSGGKFLGVGVGFPGIIDMETGMLRKSANLPGWSEYPVHDEIERRLGARVFLENDGNTAALGEKWLGAGRDISGDMAMLTLGTGIGGGIVIDGKIFHGMNGMSGEFGHVTIEPDGVPCGCGNHGCAERYASATAIVRMGREAIEAGKAPGLARLAASGTEFSAKAIYDLAMGGDEPARQIFQRFGRVLGILLADLVNVFNLNMYVVGGGVVPAWDAFAPTMFEVVRERSVVYAATAPADPMGNKGGPDTRRVTIITPALLGSDAGLYGGARLPAL</sequence>
<evidence type="ECO:0000256" key="1">
    <source>
        <dbReference type="ARBA" id="ARBA00006479"/>
    </source>
</evidence>
<accession>A0A2U3KQP3</accession>
<reference evidence="3" key="1">
    <citation type="submission" date="2018-02" db="EMBL/GenBank/DDBJ databases">
        <authorList>
            <person name="Hausmann B."/>
        </authorList>
    </citation>
    <scope>NUCLEOTIDE SEQUENCE [LARGE SCALE GENOMIC DNA]</scope>
    <source>
        <strain evidence="3">Peat soil MAG SbA1</strain>
    </source>
</reference>
<organism evidence="2 3">
    <name type="scientific">Candidatus Sulfotelmatobacter kueseliae</name>
    <dbReference type="NCBI Taxonomy" id="2042962"/>
    <lineage>
        <taxon>Bacteria</taxon>
        <taxon>Pseudomonadati</taxon>
        <taxon>Acidobacteriota</taxon>
        <taxon>Terriglobia</taxon>
        <taxon>Terriglobales</taxon>
        <taxon>Candidatus Korobacteraceae</taxon>
        <taxon>Candidatus Sulfotelmatobacter</taxon>
    </lineage>
</organism>
<dbReference type="GO" id="GO:0004340">
    <property type="term" value="F:glucokinase activity"/>
    <property type="evidence" value="ECO:0007669"/>
    <property type="project" value="UniProtKB-EC"/>
</dbReference>
<dbReference type="PANTHER" id="PTHR18964:SF149">
    <property type="entry name" value="BIFUNCTIONAL UDP-N-ACETYLGLUCOSAMINE 2-EPIMERASE_N-ACETYLMANNOSAMINE KINASE"/>
    <property type="match status" value="1"/>
</dbReference>
<keyword evidence="2" id="KW-0808">Transferase</keyword>
<comment type="similarity">
    <text evidence="1">Belongs to the ROK (NagC/XylR) family.</text>
</comment>
<dbReference type="InterPro" id="IPR049874">
    <property type="entry name" value="ROK_cs"/>
</dbReference>